<evidence type="ECO:0000313" key="2">
    <source>
        <dbReference type="EMBL" id="KAE8967418.1"/>
    </source>
</evidence>
<comment type="caution">
    <text evidence="2">The sequence shown here is derived from an EMBL/GenBank/DDBJ whole genome shotgun (WGS) entry which is preliminary data.</text>
</comment>
<accession>A0A6A3HFM3</accession>
<feature type="region of interest" description="Disordered" evidence="1">
    <location>
        <begin position="1"/>
        <end position="24"/>
    </location>
</feature>
<reference evidence="2 3" key="1">
    <citation type="submission" date="2018-09" db="EMBL/GenBank/DDBJ databases">
        <title>Genomic investigation of the strawberry pathogen Phytophthora fragariae indicates pathogenicity is determined by transcriptional variation in three key races.</title>
        <authorList>
            <person name="Adams T.M."/>
            <person name="Armitage A.D."/>
            <person name="Sobczyk M.K."/>
            <person name="Bates H.J."/>
            <person name="Dunwell J.M."/>
            <person name="Nellist C.F."/>
            <person name="Harrison R.J."/>
        </authorList>
    </citation>
    <scope>NUCLEOTIDE SEQUENCE [LARGE SCALE GENOMIC DNA]</scope>
    <source>
        <strain evidence="2 3">SCRP249</strain>
    </source>
</reference>
<feature type="compositionally biased region" description="Polar residues" evidence="1">
    <location>
        <begin position="1"/>
        <end position="17"/>
    </location>
</feature>
<sequence length="106" mass="11327">MCVASEHSTYSPDSSSAPWVDSKHSTYLPDPSSVPWVDSKHSTYLPDPSSAPCCALRGNFSTERSLRLVARPTARPVAHPTLTRQLQCHSSGVGESLTAGSLCQPS</sequence>
<proteinExistence type="predicted"/>
<name>A0A6A3HFM3_9STRA</name>
<gene>
    <name evidence="2" type="ORF">PR001_g28105</name>
</gene>
<organism evidence="2 3">
    <name type="scientific">Phytophthora rubi</name>
    <dbReference type="NCBI Taxonomy" id="129364"/>
    <lineage>
        <taxon>Eukaryota</taxon>
        <taxon>Sar</taxon>
        <taxon>Stramenopiles</taxon>
        <taxon>Oomycota</taxon>
        <taxon>Peronosporomycetes</taxon>
        <taxon>Peronosporales</taxon>
        <taxon>Peronosporaceae</taxon>
        <taxon>Phytophthora</taxon>
    </lineage>
</organism>
<dbReference type="Proteomes" id="UP000429607">
    <property type="component" value="Unassembled WGS sequence"/>
</dbReference>
<feature type="non-terminal residue" evidence="2">
    <location>
        <position position="106"/>
    </location>
</feature>
<evidence type="ECO:0000256" key="1">
    <source>
        <dbReference type="SAM" id="MobiDB-lite"/>
    </source>
</evidence>
<protein>
    <submittedName>
        <fullName evidence="2">Uncharacterized protein</fullName>
    </submittedName>
</protein>
<dbReference type="EMBL" id="QXFV01004867">
    <property type="protein sequence ID" value="KAE8967418.1"/>
    <property type="molecule type" value="Genomic_DNA"/>
</dbReference>
<evidence type="ECO:0000313" key="3">
    <source>
        <dbReference type="Proteomes" id="UP000429607"/>
    </source>
</evidence>
<dbReference type="AlphaFoldDB" id="A0A6A3HFM3"/>